<accession>A0A915PNH5</accession>
<dbReference type="WBParaSite" id="sdigi.contig274.g6951.t1">
    <property type="protein sequence ID" value="sdigi.contig274.g6951.t1"/>
    <property type="gene ID" value="sdigi.contig274.g6951"/>
</dbReference>
<reference evidence="4" key="1">
    <citation type="submission" date="2022-11" db="UniProtKB">
        <authorList>
            <consortium name="WormBaseParasite"/>
        </authorList>
    </citation>
    <scope>IDENTIFICATION</scope>
</reference>
<dbReference type="Pfam" id="PF00567">
    <property type="entry name" value="TUDOR"/>
    <property type="match status" value="1"/>
</dbReference>
<evidence type="ECO:0000313" key="3">
    <source>
        <dbReference type="Proteomes" id="UP000887581"/>
    </source>
</evidence>
<organism evidence="3 4">
    <name type="scientific">Setaria digitata</name>
    <dbReference type="NCBI Taxonomy" id="48799"/>
    <lineage>
        <taxon>Eukaryota</taxon>
        <taxon>Metazoa</taxon>
        <taxon>Ecdysozoa</taxon>
        <taxon>Nematoda</taxon>
        <taxon>Chromadorea</taxon>
        <taxon>Rhabditida</taxon>
        <taxon>Spirurina</taxon>
        <taxon>Spiruromorpha</taxon>
        <taxon>Filarioidea</taxon>
        <taxon>Setariidae</taxon>
        <taxon>Setaria</taxon>
    </lineage>
</organism>
<dbReference type="Gene3D" id="2.30.30.140">
    <property type="match status" value="1"/>
</dbReference>
<sequence>MSEELIKVVNFDGFISHVSDSGESSEVIIYVAHVVSDDSKVNDGREIGTGQDLFNSGNHMNENGNNFGDVFTIRVGQCVERVAAKNFSENERLTKVRLIDKGIDVEVERNALFPSTSQAKIDADCMCPILVVDAGEEQREVAAQITGRECRCINGNLVVIPSVGLCVKGRLLISYGNGGYAELKDISLVPAEGQECSKFVMDSMPQANVDTQQSSEHEKSYHYHNDLIGHRRNDFENGGRYERKNDCNDRMVVYGDRCGHRAHTFINNSVANRWNNNQFEENSTIIEDNVPVSPRNRPSFFNANFDYDRIKHRNEMDEAYAMVPRSNILHEGRQRYSACPQFDTTQIHELSGMGCLVRASVDSGCRSLCRAEIIKFAENTHRFSVYLVDYGFYKWVKCNDVFDISVINKKDKILYLPVALLHCRLENYAGNGIFLQHLEKGGEYEIIIKSRDARGIFNVAIKQVDDESSGALTNIRNSVLSVLPDRNMDDLFPPRCSYSSSLQYTNEAIAKTFQRNVSIAEPLYGNSLVSTMIAKNMAFNSWSGFCGFGIPCPMIMPVMMPTMPNFGDSRDQRNQVCAQFGGGDDAFGGGDPFLVNRNMHSTNRMSQNFLRRANERTWNYEGSRYRTFERSGDYNYGTDFYGHGDLQARNSFGRFFKRNSCYWSERGERSGTSGRRCGITHESVYFNGPESSKVPSPRNYSDRFTDFERNESPDINPN</sequence>
<evidence type="ECO:0000259" key="2">
    <source>
        <dbReference type="Pfam" id="PF00567"/>
    </source>
</evidence>
<feature type="compositionally biased region" description="Basic and acidic residues" evidence="1">
    <location>
        <begin position="700"/>
        <end position="712"/>
    </location>
</feature>
<name>A0A915PNH5_9BILA</name>
<proteinExistence type="predicted"/>
<dbReference type="Proteomes" id="UP000887581">
    <property type="component" value="Unplaced"/>
</dbReference>
<keyword evidence="3" id="KW-1185">Reference proteome</keyword>
<dbReference type="CDD" id="cd20379">
    <property type="entry name" value="Tudor_dTUD-like"/>
    <property type="match status" value="1"/>
</dbReference>
<dbReference type="SUPFAM" id="SSF63748">
    <property type="entry name" value="Tudor/PWWP/MBT"/>
    <property type="match status" value="1"/>
</dbReference>
<dbReference type="AlphaFoldDB" id="A0A915PNH5"/>
<protein>
    <submittedName>
        <fullName evidence="4">Tudor domain-containing protein</fullName>
    </submittedName>
</protein>
<evidence type="ECO:0000313" key="4">
    <source>
        <dbReference type="WBParaSite" id="sdigi.contig274.g6951.t1"/>
    </source>
</evidence>
<feature type="region of interest" description="Disordered" evidence="1">
    <location>
        <begin position="686"/>
        <end position="718"/>
    </location>
</feature>
<feature type="domain" description="Tudor" evidence="2">
    <location>
        <begin position="338"/>
        <end position="426"/>
    </location>
</feature>
<evidence type="ECO:0000256" key="1">
    <source>
        <dbReference type="SAM" id="MobiDB-lite"/>
    </source>
</evidence>
<dbReference type="InterPro" id="IPR002999">
    <property type="entry name" value="Tudor"/>
</dbReference>